<evidence type="ECO:0000256" key="1">
    <source>
        <dbReference type="ARBA" id="ARBA00022527"/>
    </source>
</evidence>
<keyword evidence="1" id="KW-0723">Serine/threonine-protein kinase</keyword>
<gene>
    <name evidence="8" type="ORF">HXX76_015388</name>
</gene>
<dbReference type="Gene3D" id="1.10.510.10">
    <property type="entry name" value="Transferase(Phosphotransferase) domain 1"/>
    <property type="match status" value="1"/>
</dbReference>
<dbReference type="PANTHER" id="PTHR44329">
    <property type="entry name" value="SERINE/THREONINE-PROTEIN KINASE TNNI3K-RELATED"/>
    <property type="match status" value="1"/>
</dbReference>
<dbReference type="InterPro" id="IPR001245">
    <property type="entry name" value="Ser-Thr/Tyr_kinase_cat_dom"/>
</dbReference>
<dbReference type="InterPro" id="IPR051681">
    <property type="entry name" value="Ser/Thr_Kinases-Pseudokinases"/>
</dbReference>
<dbReference type="InterPro" id="IPR011009">
    <property type="entry name" value="Kinase-like_dom_sf"/>
</dbReference>
<dbReference type="AlphaFoldDB" id="A0A835VPW0"/>
<organism evidence="8 9">
    <name type="scientific">Chlamydomonas incerta</name>
    <dbReference type="NCBI Taxonomy" id="51695"/>
    <lineage>
        <taxon>Eukaryota</taxon>
        <taxon>Viridiplantae</taxon>
        <taxon>Chlorophyta</taxon>
        <taxon>core chlorophytes</taxon>
        <taxon>Chlorophyceae</taxon>
        <taxon>CS clade</taxon>
        <taxon>Chlamydomonadales</taxon>
        <taxon>Chlamydomonadaceae</taxon>
        <taxon>Chlamydomonas</taxon>
    </lineage>
</organism>
<dbReference type="PROSITE" id="PS50011">
    <property type="entry name" value="PROTEIN_KINASE_DOM"/>
    <property type="match status" value="1"/>
</dbReference>
<dbReference type="PROSITE" id="PS00108">
    <property type="entry name" value="PROTEIN_KINASE_ST"/>
    <property type="match status" value="1"/>
</dbReference>
<feature type="domain" description="Protein kinase" evidence="7">
    <location>
        <begin position="95"/>
        <end position="449"/>
    </location>
</feature>
<evidence type="ECO:0000256" key="5">
    <source>
        <dbReference type="ARBA" id="ARBA00022840"/>
    </source>
</evidence>
<evidence type="ECO:0000256" key="6">
    <source>
        <dbReference type="PROSITE-ProRule" id="PRU10141"/>
    </source>
</evidence>
<dbReference type="PROSITE" id="PS00107">
    <property type="entry name" value="PROTEIN_KINASE_ATP"/>
    <property type="match status" value="1"/>
</dbReference>
<dbReference type="InterPro" id="IPR000719">
    <property type="entry name" value="Prot_kinase_dom"/>
</dbReference>
<dbReference type="InterPro" id="IPR017441">
    <property type="entry name" value="Protein_kinase_ATP_BS"/>
</dbReference>
<dbReference type="GO" id="GO:0004674">
    <property type="term" value="F:protein serine/threonine kinase activity"/>
    <property type="evidence" value="ECO:0007669"/>
    <property type="project" value="UniProtKB-KW"/>
</dbReference>
<evidence type="ECO:0000256" key="2">
    <source>
        <dbReference type="ARBA" id="ARBA00022679"/>
    </source>
</evidence>
<dbReference type="Proteomes" id="UP000650467">
    <property type="component" value="Unassembled WGS sequence"/>
</dbReference>
<reference evidence="8" key="1">
    <citation type="journal article" date="2020" name="bioRxiv">
        <title>Comparative genomics of Chlamydomonas.</title>
        <authorList>
            <person name="Craig R.J."/>
            <person name="Hasan A.R."/>
            <person name="Ness R.W."/>
            <person name="Keightley P.D."/>
        </authorList>
    </citation>
    <scope>NUCLEOTIDE SEQUENCE</scope>
    <source>
        <strain evidence="8">SAG 7.73</strain>
    </source>
</reference>
<dbReference type="SUPFAM" id="SSF56112">
    <property type="entry name" value="Protein kinase-like (PK-like)"/>
    <property type="match status" value="1"/>
</dbReference>
<keyword evidence="4" id="KW-0418">Kinase</keyword>
<evidence type="ECO:0000256" key="4">
    <source>
        <dbReference type="ARBA" id="ARBA00022777"/>
    </source>
</evidence>
<evidence type="ECO:0000313" key="9">
    <source>
        <dbReference type="Proteomes" id="UP000650467"/>
    </source>
</evidence>
<proteinExistence type="predicted"/>
<sequence>MPGAEAETQLAVKATGGALSTGGLPNSAVPAAATAASAAAGGRNALLPDTPQTAPMAAAITARAANQLLLAAWQRDLGAEQVVECNPAFILEGLELSQQQLGRGSFGIVVCGAYHGLLCAVKVMVTDSLDSSALSELLLAPIICNHANLVQTYTSRCATLTHGFFDWLEGGGGRLTSPAGAQARDSRLPPRLLRPIANMQSGDGFGDPGCGIASAPNPVTVLHALLYECKATVGQRLLVLVQELCNKSTLHNAIRRGTFKLNPHVWTLRLARRALLRTAVEVARGLLHLHEMGVVHGDVKPANVLLASSRDDRRGFNAKVADFGLARVLPLVADGVHGRSNGYRGSPAYMAPEAFRGCVSRASDVWSFGVCLHEMLTGVRPFSDVPATDTTALMAAIREGRVRLVWPNERRTEMAEGIIAIGKRCMSPQPEDRPGFREIIEELVNTERIIRAEALAPVVTEKVAAQQAAEEEALAGLTPQQRSTRLAETLASMGIPPDIIRAIFPGCGDAA</sequence>
<dbReference type="OrthoDB" id="1711006at2759"/>
<dbReference type="InterPro" id="IPR008271">
    <property type="entry name" value="Ser/Thr_kinase_AS"/>
</dbReference>
<accession>A0A835VPW0</accession>
<keyword evidence="2" id="KW-0808">Transferase</keyword>
<dbReference type="Gene3D" id="3.30.200.20">
    <property type="entry name" value="Phosphorylase Kinase, domain 1"/>
    <property type="match status" value="1"/>
</dbReference>
<dbReference type="PANTHER" id="PTHR44329:SF214">
    <property type="entry name" value="PROTEIN KINASE DOMAIN-CONTAINING PROTEIN"/>
    <property type="match status" value="1"/>
</dbReference>
<keyword evidence="5 6" id="KW-0067">ATP-binding</keyword>
<evidence type="ECO:0000259" key="7">
    <source>
        <dbReference type="PROSITE" id="PS50011"/>
    </source>
</evidence>
<dbReference type="EMBL" id="JAEHOC010000081">
    <property type="protein sequence ID" value="KAG2423340.1"/>
    <property type="molecule type" value="Genomic_DNA"/>
</dbReference>
<evidence type="ECO:0000256" key="3">
    <source>
        <dbReference type="ARBA" id="ARBA00022741"/>
    </source>
</evidence>
<keyword evidence="9" id="KW-1185">Reference proteome</keyword>
<feature type="binding site" evidence="6">
    <location>
        <position position="122"/>
    </location>
    <ligand>
        <name>ATP</name>
        <dbReference type="ChEBI" id="CHEBI:30616"/>
    </ligand>
</feature>
<dbReference type="Pfam" id="PF07714">
    <property type="entry name" value="PK_Tyr_Ser-Thr"/>
    <property type="match status" value="1"/>
</dbReference>
<evidence type="ECO:0000313" key="8">
    <source>
        <dbReference type="EMBL" id="KAG2423340.1"/>
    </source>
</evidence>
<comment type="caution">
    <text evidence="8">The sequence shown here is derived from an EMBL/GenBank/DDBJ whole genome shotgun (WGS) entry which is preliminary data.</text>
</comment>
<name>A0A835VPW0_CHLIN</name>
<keyword evidence="3 6" id="KW-0547">Nucleotide-binding</keyword>
<dbReference type="GO" id="GO:0005524">
    <property type="term" value="F:ATP binding"/>
    <property type="evidence" value="ECO:0007669"/>
    <property type="project" value="UniProtKB-UniRule"/>
</dbReference>
<dbReference type="SMART" id="SM00220">
    <property type="entry name" value="S_TKc"/>
    <property type="match status" value="1"/>
</dbReference>
<protein>
    <recommendedName>
        <fullName evidence="7">Protein kinase domain-containing protein</fullName>
    </recommendedName>
</protein>